<proteinExistence type="inferred from homology"/>
<gene>
    <name evidence="11" type="ORF">ABFY20_19160</name>
</gene>
<keyword evidence="4 9" id="KW-0663">Pyridoxal phosphate</keyword>
<organism evidence="11">
    <name type="scientific">Herbiconiux sp. A18JL235</name>
    <dbReference type="NCBI Taxonomy" id="3152363"/>
    <lineage>
        <taxon>Bacteria</taxon>
        <taxon>Bacillati</taxon>
        <taxon>Actinomycetota</taxon>
        <taxon>Actinomycetes</taxon>
        <taxon>Micrococcales</taxon>
        <taxon>Microbacteriaceae</taxon>
        <taxon>Herbiconiux</taxon>
    </lineage>
</organism>
<evidence type="ECO:0000256" key="8">
    <source>
        <dbReference type="ARBA" id="ARBA00052699"/>
    </source>
</evidence>
<evidence type="ECO:0000256" key="2">
    <source>
        <dbReference type="ARBA" id="ARBA00009077"/>
    </source>
</evidence>
<dbReference type="InterPro" id="IPR015421">
    <property type="entry name" value="PyrdxlP-dep_Trfase_major"/>
</dbReference>
<evidence type="ECO:0000256" key="7">
    <source>
        <dbReference type="ARBA" id="ARBA00048780"/>
    </source>
</evidence>
<feature type="region of interest" description="Disordered" evidence="10">
    <location>
        <begin position="470"/>
        <end position="503"/>
    </location>
</feature>
<evidence type="ECO:0000256" key="10">
    <source>
        <dbReference type="SAM" id="MobiDB-lite"/>
    </source>
</evidence>
<dbReference type="EC" id="4.4.1.2" evidence="5"/>
<dbReference type="RefSeq" id="WP_368497801.1">
    <property type="nucleotide sequence ID" value="NZ_CP162511.1"/>
</dbReference>
<dbReference type="GO" id="GO:0003961">
    <property type="term" value="F:O-acetylhomoserine aminocarboxypropyltransferase activity"/>
    <property type="evidence" value="ECO:0007669"/>
    <property type="project" value="TreeGrafter"/>
</dbReference>
<comment type="catalytic activity">
    <reaction evidence="7">
        <text>L-homocysteine + H2O = 2-oxobutanoate + hydrogen sulfide + NH4(+) + H(+)</text>
        <dbReference type="Rhea" id="RHEA:14501"/>
        <dbReference type="ChEBI" id="CHEBI:15377"/>
        <dbReference type="ChEBI" id="CHEBI:15378"/>
        <dbReference type="ChEBI" id="CHEBI:16763"/>
        <dbReference type="ChEBI" id="CHEBI:28938"/>
        <dbReference type="ChEBI" id="CHEBI:29919"/>
        <dbReference type="ChEBI" id="CHEBI:58199"/>
        <dbReference type="EC" id="4.4.1.2"/>
    </reaction>
    <physiologicalReaction direction="left-to-right" evidence="7">
        <dbReference type="Rhea" id="RHEA:14502"/>
    </physiologicalReaction>
</comment>
<dbReference type="GO" id="GO:0006535">
    <property type="term" value="P:cysteine biosynthetic process from serine"/>
    <property type="evidence" value="ECO:0007669"/>
    <property type="project" value="TreeGrafter"/>
</dbReference>
<dbReference type="PANTHER" id="PTHR43797">
    <property type="entry name" value="HOMOCYSTEINE/CYSTEINE SYNTHASE"/>
    <property type="match status" value="1"/>
</dbReference>
<dbReference type="GO" id="GO:0030170">
    <property type="term" value="F:pyridoxal phosphate binding"/>
    <property type="evidence" value="ECO:0007669"/>
    <property type="project" value="InterPro"/>
</dbReference>
<dbReference type="PANTHER" id="PTHR43797:SF2">
    <property type="entry name" value="HOMOCYSTEINE_CYSTEINE SYNTHASE"/>
    <property type="match status" value="1"/>
</dbReference>
<evidence type="ECO:0000256" key="6">
    <source>
        <dbReference type="ARBA" id="ARBA00047199"/>
    </source>
</evidence>
<accession>A0AB39BGX7</accession>
<dbReference type="GO" id="GO:0019346">
    <property type="term" value="P:transsulfuration"/>
    <property type="evidence" value="ECO:0007669"/>
    <property type="project" value="InterPro"/>
</dbReference>
<dbReference type="AlphaFoldDB" id="A0AB39BGX7"/>
<dbReference type="GO" id="GO:0005737">
    <property type="term" value="C:cytoplasm"/>
    <property type="evidence" value="ECO:0007669"/>
    <property type="project" value="TreeGrafter"/>
</dbReference>
<evidence type="ECO:0000256" key="5">
    <source>
        <dbReference type="ARBA" id="ARBA00047175"/>
    </source>
</evidence>
<dbReference type="EMBL" id="CP162511">
    <property type="protein sequence ID" value="XDI05413.1"/>
    <property type="molecule type" value="Genomic_DNA"/>
</dbReference>
<dbReference type="FunFam" id="3.40.640.10:FF:000046">
    <property type="entry name" value="Cystathionine gamma-lyase"/>
    <property type="match status" value="1"/>
</dbReference>
<evidence type="ECO:0000256" key="9">
    <source>
        <dbReference type="RuleBase" id="RU362118"/>
    </source>
</evidence>
<reference evidence="11" key="1">
    <citation type="submission" date="2024-05" db="EMBL/GenBank/DDBJ databases">
        <title>Herbiconiux sp. A18JL235.</title>
        <authorList>
            <person name="Zhang G."/>
        </authorList>
    </citation>
    <scope>NUCLEOTIDE SEQUENCE</scope>
    <source>
        <strain evidence="11">A18JL235</strain>
    </source>
</reference>
<evidence type="ECO:0000313" key="11">
    <source>
        <dbReference type="EMBL" id="XDI05413.1"/>
    </source>
</evidence>
<evidence type="ECO:0000256" key="4">
    <source>
        <dbReference type="ARBA" id="ARBA00022898"/>
    </source>
</evidence>
<dbReference type="InterPro" id="IPR000277">
    <property type="entry name" value="Cys/Met-Metab_PyrdxlP-dep_enz"/>
</dbReference>
<dbReference type="GO" id="GO:0071269">
    <property type="term" value="P:L-homocysteine biosynthetic process"/>
    <property type="evidence" value="ECO:0007669"/>
    <property type="project" value="TreeGrafter"/>
</dbReference>
<dbReference type="GO" id="GO:0047982">
    <property type="term" value="F:homocysteine desulfhydrase activity"/>
    <property type="evidence" value="ECO:0007669"/>
    <property type="project" value="UniProtKB-EC"/>
</dbReference>
<keyword evidence="3" id="KW-0808">Transferase</keyword>
<dbReference type="Gene3D" id="3.40.640.10">
    <property type="entry name" value="Type I PLP-dependent aspartate aminotransferase-like (Major domain)"/>
    <property type="match status" value="1"/>
</dbReference>
<evidence type="ECO:0000256" key="3">
    <source>
        <dbReference type="ARBA" id="ARBA00022679"/>
    </source>
</evidence>
<dbReference type="InterPro" id="IPR006235">
    <property type="entry name" value="OAc-hSer/O-AcSer_sulfhydrylase"/>
</dbReference>
<dbReference type="InterPro" id="IPR015422">
    <property type="entry name" value="PyrdxlP-dep_Trfase_small"/>
</dbReference>
<dbReference type="CDD" id="cd00614">
    <property type="entry name" value="CGS_like"/>
    <property type="match status" value="1"/>
</dbReference>
<dbReference type="GO" id="GO:0004124">
    <property type="term" value="F:cysteine synthase activity"/>
    <property type="evidence" value="ECO:0007669"/>
    <property type="project" value="TreeGrafter"/>
</dbReference>
<feature type="compositionally biased region" description="Basic and acidic residues" evidence="10">
    <location>
        <begin position="473"/>
        <end position="484"/>
    </location>
</feature>
<dbReference type="Pfam" id="PF01053">
    <property type="entry name" value="Cys_Met_Meta_PP"/>
    <property type="match status" value="1"/>
</dbReference>
<dbReference type="GO" id="GO:0018826">
    <property type="term" value="F:methionine gamma-lyase activity"/>
    <property type="evidence" value="ECO:0007669"/>
    <property type="project" value="UniProtKB-EC"/>
</dbReference>
<name>A0AB39BGX7_9MICO</name>
<dbReference type="SUPFAM" id="SSF53383">
    <property type="entry name" value="PLP-dependent transferases"/>
    <property type="match status" value="1"/>
</dbReference>
<dbReference type="Gene3D" id="3.90.1150.10">
    <property type="entry name" value="Aspartate Aminotransferase, domain 1"/>
    <property type="match status" value="1"/>
</dbReference>
<comment type="catalytic activity">
    <reaction evidence="8">
        <text>L-methionine + H2O = methanethiol + 2-oxobutanoate + NH4(+)</text>
        <dbReference type="Rhea" id="RHEA:23800"/>
        <dbReference type="ChEBI" id="CHEBI:15377"/>
        <dbReference type="ChEBI" id="CHEBI:16007"/>
        <dbReference type="ChEBI" id="CHEBI:16763"/>
        <dbReference type="ChEBI" id="CHEBI:28938"/>
        <dbReference type="ChEBI" id="CHEBI:57844"/>
        <dbReference type="EC" id="4.4.1.11"/>
    </reaction>
    <physiologicalReaction direction="left-to-right" evidence="8">
        <dbReference type="Rhea" id="RHEA:23801"/>
    </physiologicalReaction>
</comment>
<protein>
    <recommendedName>
        <fullName evidence="5">homocysteine desulfhydrase</fullName>
        <ecNumber evidence="5">4.4.1.2</ecNumber>
    </recommendedName>
    <alternativeName>
        <fullName evidence="6">Homocysteine desulfhydrase</fullName>
    </alternativeName>
</protein>
<sequence>MTEHTAIRPAGFATRQVHAGRAPGAGAGTVNPRATPIYLTAGFEFDDFAQARDRFGGAEDGFTYTRIGNPTTSSAERRIAALEGGIDAILVGSGQAAVASAVLGLLQAGDHLVSASSIYEGSRGLFLDNFGRLGIDTSFVVDANDAAEWERAIRPTTRALFVESIPNPKNDLVDIALVAEVAHRHGIPLIVDNTFATPYLQRPLEHGADVVVHSASKFLAGHGSVLGGVIVSGSAFDWAVTDARGPLFPHLAEPAHALGGRSYVERFGASAFITYVRDVVVSRFGPTPSPLNAFLIEQGIETLSLRVDRQSRSALAIARWLEHQPGVESVDYSGLESSPFHALAERYLPDGQGSVFAFTLAGGAAAAEVFFDSVELFTRMTHLGDVRSLIIHPASTTHAHRTAEQLAEAGIAPGLVRLSIGVEDVDDLVDDLARGLAAVRGAGLVPDARGVAAGPDARGADVASVDLTAENRGAGENDDARAAHDGGGADEARDGSALVHEAA</sequence>
<evidence type="ECO:0000256" key="1">
    <source>
        <dbReference type="ARBA" id="ARBA00001933"/>
    </source>
</evidence>
<comment type="cofactor">
    <cofactor evidence="1 9">
        <name>pyridoxal 5'-phosphate</name>
        <dbReference type="ChEBI" id="CHEBI:597326"/>
    </cofactor>
</comment>
<comment type="similarity">
    <text evidence="2 9">Belongs to the trans-sulfuration enzymes family.</text>
</comment>
<dbReference type="InterPro" id="IPR015424">
    <property type="entry name" value="PyrdxlP-dep_Trfase"/>
</dbReference>